<dbReference type="PANTHER" id="PTHR30195:SF15">
    <property type="entry name" value="TYPE I RESTRICTION ENZYME HINDI ENDONUCLEASE SUBUNIT"/>
    <property type="match status" value="1"/>
</dbReference>
<dbReference type="Pfam" id="PF22679">
    <property type="entry name" value="T1R_D3-like"/>
    <property type="match status" value="1"/>
</dbReference>
<dbReference type="KEGG" id="acy:Anacy_2862"/>
<dbReference type="GO" id="GO:0003677">
    <property type="term" value="F:DNA binding"/>
    <property type="evidence" value="ECO:0007669"/>
    <property type="project" value="UniProtKB-KW"/>
</dbReference>
<dbReference type="InterPro" id="IPR055180">
    <property type="entry name" value="HsdR_RecA-like_helicase_dom_2"/>
</dbReference>
<dbReference type="EMBL" id="CP003659">
    <property type="protein sequence ID" value="AFZ58292.1"/>
    <property type="molecule type" value="Genomic_DNA"/>
</dbReference>
<dbReference type="GO" id="GO:0009307">
    <property type="term" value="P:DNA restriction-modification system"/>
    <property type="evidence" value="ECO:0007669"/>
    <property type="project" value="UniProtKB-KW"/>
</dbReference>
<dbReference type="REBASE" id="58190">
    <property type="entry name" value="Acy7122ORF2858P"/>
</dbReference>
<dbReference type="InterPro" id="IPR007409">
    <property type="entry name" value="Restrct_endonuc_type1_HsdR_N"/>
</dbReference>
<evidence type="ECO:0000256" key="10">
    <source>
        <dbReference type="ARBA" id="ARBA00023125"/>
    </source>
</evidence>
<proteinExistence type="inferred from homology"/>
<keyword evidence="5" id="KW-0547">Nucleotide-binding</keyword>
<sequence>MFNEYSQVELPLINQLKLMGWQYIEGDIDVPYLTERQNFREILLTARLHKAIGRINLDDNGLPWLDDSRINTAIGVLERLGTAKLMEANQIATDLLLQGTVAEGDPQRDGGRDQTVRFIDFDHPERNDFLIINQFRVDIPGGKNYIIPDIVLFINGIPLVVIECKSPSSTEPMAEGITQLRRYSNQREEIADDEGVEKLFHYNQFLISTFFHVARVGTIGASYQHYLEWKDTSPVSMAEVAAELGETQLSSQQILVAGMLRPALLMDIVRNFTLFQQSGGKNIKIVARYQQFRAVQEAVRRLQNGKTRSQHGESDQRGGIIWHTQGSGKSLTMVFLVRKLRTLPKLRRFKVVVVTDRVDLQKQLSNTASLTNETVLKATNTEELKTLLRQSSPDLIFATIQKYQQRDEDITEDTSGILKYPSSQGNTTVRKAAEKSSSYNLNPKVVRLVTETEEFPILNDSEDILVLVDEAHRTQASQLHANLMAALPNCARIGFTGTPILEGKRKRTYEIFGEFIDRYTIKESEADGATVPILYEGRTAEAEVADGRSLDQLFEDMFCDRTPEELAAIRAKYATEGNVLEAPKLIAAKAEDMLRHYVETVLPNGFKAQVVASSRLAAVRYQQAFVAAHEKLVAQLESFDPSQPSSNPETEFLTRIYPQLAQIKGLEFASVISSGNNDDPAWKQWSDKSKVEDYINRFKKPLVHPDLNKQDGLAFIIVKSMLLTGFDAPIEQVLYLDRSMQGHELLQAIARVNRTYSRKSCGLVVDYYGVARHLKTALAVYSAEDIQGALISLTDELPKLSDRYQRVLAVFQSRSIPDITDVNSCIDLLRDIKIRAEFVVKLKQFLESLDIVMPRPEALPYIKDAKILGYINKAAANLYRDFQLNIYGAGNKVRQLIDEYIIASGIDPQVPPISIMDADFESAVNSRTSDRAKASEMEHAARYHISKNFQEDPAYYKKLSERLEEILERFQDKWAELVEALRQFTEDLRQGRPADETGLDPRTQAPFLGILVEEIHPGQELLDIELNKLAAITIEMIEHIRQEIRIVDFWRNAHAQNLLRGWIVRFLDDEDVIPFSRQQAVSDRILELAKHLHGKLTII</sequence>
<dbReference type="GO" id="GO:0005524">
    <property type="term" value="F:ATP binding"/>
    <property type="evidence" value="ECO:0007669"/>
    <property type="project" value="UniProtKB-KW"/>
</dbReference>
<dbReference type="OrthoDB" id="9758243at2"/>
<protein>
    <recommendedName>
        <fullName evidence="3">type I site-specific deoxyribonuclease</fullName>
        <ecNumber evidence="3">3.1.21.3</ecNumber>
    </recommendedName>
</protein>
<dbReference type="HOGENOM" id="CLU_005762_0_0_3"/>
<keyword evidence="7" id="KW-0255">Endonuclease</keyword>
<keyword evidence="8" id="KW-0378">Hydrolase</keyword>
<evidence type="ECO:0000256" key="5">
    <source>
        <dbReference type="ARBA" id="ARBA00022741"/>
    </source>
</evidence>
<dbReference type="eggNOG" id="COG0610">
    <property type="taxonomic scope" value="Bacteria"/>
</dbReference>
<dbReference type="PROSITE" id="PS51192">
    <property type="entry name" value="HELICASE_ATP_BIND_1"/>
    <property type="match status" value="1"/>
</dbReference>
<dbReference type="Proteomes" id="UP000010474">
    <property type="component" value="Chromosome"/>
</dbReference>
<keyword evidence="6" id="KW-0680">Restriction system</keyword>
<evidence type="ECO:0000256" key="8">
    <source>
        <dbReference type="ARBA" id="ARBA00022801"/>
    </source>
</evidence>
<evidence type="ECO:0000256" key="4">
    <source>
        <dbReference type="ARBA" id="ARBA00022722"/>
    </source>
</evidence>
<comment type="catalytic activity">
    <reaction evidence="1">
        <text>Endonucleolytic cleavage of DNA to give random double-stranded fragments with terminal 5'-phosphates, ATP is simultaneously hydrolyzed.</text>
        <dbReference type="EC" id="3.1.21.3"/>
    </reaction>
</comment>
<dbReference type="InterPro" id="IPR040980">
    <property type="entry name" value="SWI2_SNF2"/>
</dbReference>
<accession>K9ZIB8</accession>
<dbReference type="RefSeq" id="WP_015214924.1">
    <property type="nucleotide sequence ID" value="NC_019771.1"/>
</dbReference>
<evidence type="ECO:0000259" key="11">
    <source>
        <dbReference type="PROSITE" id="PS51192"/>
    </source>
</evidence>
<dbReference type="PATRIC" id="fig|272123.3.peg.3125"/>
<evidence type="ECO:0000256" key="3">
    <source>
        <dbReference type="ARBA" id="ARBA00012654"/>
    </source>
</evidence>
<evidence type="ECO:0000313" key="13">
    <source>
        <dbReference type="Proteomes" id="UP000010474"/>
    </source>
</evidence>
<evidence type="ECO:0000256" key="9">
    <source>
        <dbReference type="ARBA" id="ARBA00022840"/>
    </source>
</evidence>
<feature type="domain" description="Helicase ATP-binding" evidence="11">
    <location>
        <begin position="310"/>
        <end position="505"/>
    </location>
</feature>
<dbReference type="Pfam" id="PF11867">
    <property type="entry name" value="T1RH-like_C"/>
    <property type="match status" value="1"/>
</dbReference>
<dbReference type="SUPFAM" id="SSF52540">
    <property type="entry name" value="P-loop containing nucleoside triphosphate hydrolases"/>
    <property type="match status" value="1"/>
</dbReference>
<dbReference type="Gene3D" id="3.90.1570.50">
    <property type="match status" value="1"/>
</dbReference>
<dbReference type="InterPro" id="IPR014001">
    <property type="entry name" value="Helicase_ATP-bd"/>
</dbReference>
<keyword evidence="4" id="KW-0540">Nuclease</keyword>
<keyword evidence="10" id="KW-0238">DNA-binding</keyword>
<dbReference type="InterPro" id="IPR027417">
    <property type="entry name" value="P-loop_NTPase"/>
</dbReference>
<comment type="similarity">
    <text evidence="2">Belongs to the HsdR family.</text>
</comment>
<dbReference type="EC" id="3.1.21.3" evidence="3"/>
<dbReference type="AlphaFoldDB" id="K9ZIB8"/>
<evidence type="ECO:0000256" key="2">
    <source>
        <dbReference type="ARBA" id="ARBA00008598"/>
    </source>
</evidence>
<name>K9ZIB8_ANACC</name>
<dbReference type="Gene3D" id="3.40.50.300">
    <property type="entry name" value="P-loop containing nucleotide triphosphate hydrolases"/>
    <property type="match status" value="2"/>
</dbReference>
<dbReference type="Pfam" id="PF18766">
    <property type="entry name" value="SWI2_SNF2"/>
    <property type="match status" value="1"/>
</dbReference>
<organism evidence="12 13">
    <name type="scientific">Anabaena cylindrica (strain ATCC 27899 / PCC 7122)</name>
    <dbReference type="NCBI Taxonomy" id="272123"/>
    <lineage>
        <taxon>Bacteria</taxon>
        <taxon>Bacillati</taxon>
        <taxon>Cyanobacteriota</taxon>
        <taxon>Cyanophyceae</taxon>
        <taxon>Nostocales</taxon>
        <taxon>Nostocaceae</taxon>
        <taxon>Anabaena</taxon>
    </lineage>
</organism>
<keyword evidence="9" id="KW-0067">ATP-binding</keyword>
<gene>
    <name evidence="12" type="ordered locus">Anacy_2862</name>
</gene>
<dbReference type="GO" id="GO:0009035">
    <property type="term" value="F:type I site-specific deoxyribonuclease activity"/>
    <property type="evidence" value="ECO:0007669"/>
    <property type="project" value="UniProtKB-EC"/>
</dbReference>
<dbReference type="STRING" id="272123.Anacy_2862"/>
<evidence type="ECO:0000256" key="6">
    <source>
        <dbReference type="ARBA" id="ARBA00022747"/>
    </source>
</evidence>
<dbReference type="CDD" id="cd18800">
    <property type="entry name" value="SF2_C_EcoR124I-like"/>
    <property type="match status" value="1"/>
</dbReference>
<dbReference type="Pfam" id="PF04313">
    <property type="entry name" value="HSDR_N"/>
    <property type="match status" value="1"/>
</dbReference>
<evidence type="ECO:0000313" key="12">
    <source>
        <dbReference type="EMBL" id="AFZ58292.1"/>
    </source>
</evidence>
<dbReference type="InterPro" id="IPR051268">
    <property type="entry name" value="Type-I_R_enzyme_R_subunit"/>
</dbReference>
<dbReference type="CDD" id="cd22332">
    <property type="entry name" value="HsdR_N"/>
    <property type="match status" value="1"/>
</dbReference>
<dbReference type="SMART" id="SM00487">
    <property type="entry name" value="DEXDc"/>
    <property type="match status" value="1"/>
</dbReference>
<dbReference type="InterPro" id="IPR021810">
    <property type="entry name" value="T1RH-like_C"/>
</dbReference>
<keyword evidence="13" id="KW-1185">Reference proteome</keyword>
<dbReference type="CDD" id="cd18030">
    <property type="entry name" value="DEXHc_RE_I_HsdR"/>
    <property type="match status" value="1"/>
</dbReference>
<evidence type="ECO:0000256" key="7">
    <source>
        <dbReference type="ARBA" id="ARBA00022759"/>
    </source>
</evidence>
<dbReference type="PANTHER" id="PTHR30195">
    <property type="entry name" value="TYPE I SITE-SPECIFIC DEOXYRIBONUCLEASE PROTEIN SUBUNIT M AND R"/>
    <property type="match status" value="1"/>
</dbReference>
<evidence type="ECO:0000256" key="1">
    <source>
        <dbReference type="ARBA" id="ARBA00000851"/>
    </source>
</evidence>
<reference evidence="13" key="1">
    <citation type="journal article" date="2013" name="Proc. Natl. Acad. Sci. U.S.A.">
        <title>Improving the coverage of the cyanobacterial phylum using diversity-driven genome sequencing.</title>
        <authorList>
            <person name="Shih P.M."/>
            <person name="Wu D."/>
            <person name="Latifi A."/>
            <person name="Axen S.D."/>
            <person name="Fewer D.P."/>
            <person name="Talla E."/>
            <person name="Calteau A."/>
            <person name="Cai F."/>
            <person name="Tandeau de Marsac N."/>
            <person name="Rippka R."/>
            <person name="Herdman M."/>
            <person name="Sivonen K."/>
            <person name="Coursin T."/>
            <person name="Laurent T."/>
            <person name="Goodwin L."/>
            <person name="Nolan M."/>
            <person name="Davenport K.W."/>
            <person name="Han C.S."/>
            <person name="Rubin E.M."/>
            <person name="Eisen J.A."/>
            <person name="Woyke T."/>
            <person name="Gugger M."/>
            <person name="Kerfeld C.A."/>
        </authorList>
    </citation>
    <scope>NUCLEOTIDE SEQUENCE [LARGE SCALE GENOMIC DNA]</scope>
    <source>
        <strain evidence="13">ATCC 27899 / PCC 7122</strain>
    </source>
</reference>